<evidence type="ECO:0000313" key="2">
    <source>
        <dbReference type="EMBL" id="MBO4206320.1"/>
    </source>
</evidence>
<evidence type="ECO:0008006" key="4">
    <source>
        <dbReference type="Google" id="ProtNLM"/>
    </source>
</evidence>
<sequence length="57" mass="5948">MDSSVDTVSSSGAYPAARRAENIHMGRSVAGRAGFGQTENDPPVDNQVAVENARLTS</sequence>
<comment type="caution">
    <text evidence="2">The sequence shown here is derived from an EMBL/GenBank/DDBJ whole genome shotgun (WGS) entry which is preliminary data.</text>
</comment>
<dbReference type="RefSeq" id="WP_208813148.1">
    <property type="nucleotide sequence ID" value="NZ_WVUH01000062.1"/>
</dbReference>
<feature type="compositionally biased region" description="Polar residues" evidence="1">
    <location>
        <begin position="1"/>
        <end position="12"/>
    </location>
</feature>
<proteinExistence type="predicted"/>
<gene>
    <name evidence="2" type="ORF">GSF22_09920</name>
</gene>
<keyword evidence="3" id="KW-1185">Reference proteome</keyword>
<evidence type="ECO:0000313" key="3">
    <source>
        <dbReference type="Proteomes" id="UP000823521"/>
    </source>
</evidence>
<name>A0ABS3VP37_MICEH</name>
<evidence type="ECO:0000256" key="1">
    <source>
        <dbReference type="SAM" id="MobiDB-lite"/>
    </source>
</evidence>
<dbReference type="EMBL" id="WVUH01000062">
    <property type="protein sequence ID" value="MBO4206320.1"/>
    <property type="molecule type" value="Genomic_DNA"/>
</dbReference>
<organism evidence="2 3">
    <name type="scientific">Micromonospora echinofusca</name>
    <dbReference type="NCBI Taxonomy" id="47858"/>
    <lineage>
        <taxon>Bacteria</taxon>
        <taxon>Bacillati</taxon>
        <taxon>Actinomycetota</taxon>
        <taxon>Actinomycetes</taxon>
        <taxon>Micromonosporales</taxon>
        <taxon>Micromonosporaceae</taxon>
        <taxon>Micromonospora</taxon>
    </lineage>
</organism>
<protein>
    <recommendedName>
        <fullName evidence="4">Catalase</fullName>
    </recommendedName>
</protein>
<accession>A0ABS3VP37</accession>
<reference evidence="2 3" key="1">
    <citation type="submission" date="2019-12" db="EMBL/GenBank/DDBJ databases">
        <title>Whole genome sequencing of endophytic Actinobacterium Micromonospora sp. MPMI6T.</title>
        <authorList>
            <person name="Evv R."/>
            <person name="Podile A.R."/>
        </authorList>
    </citation>
    <scope>NUCLEOTIDE SEQUENCE [LARGE SCALE GENOMIC DNA]</scope>
    <source>
        <strain evidence="2 3">MPMI6</strain>
    </source>
</reference>
<dbReference type="Proteomes" id="UP000823521">
    <property type="component" value="Unassembled WGS sequence"/>
</dbReference>
<feature type="region of interest" description="Disordered" evidence="1">
    <location>
        <begin position="1"/>
        <end position="57"/>
    </location>
</feature>